<keyword evidence="2" id="KW-1185">Reference proteome</keyword>
<dbReference type="Proteomes" id="UP000749471">
    <property type="component" value="Unassembled WGS sequence"/>
</dbReference>
<proteinExistence type="predicted"/>
<dbReference type="InterPro" id="IPR018989">
    <property type="entry name" value="DUF2001"/>
</dbReference>
<dbReference type="Pfam" id="PF09393">
    <property type="entry name" value="DUF2001"/>
    <property type="match status" value="1"/>
</dbReference>
<evidence type="ECO:0000313" key="2">
    <source>
        <dbReference type="Proteomes" id="UP000749471"/>
    </source>
</evidence>
<comment type="caution">
    <text evidence="1">The sequence shown here is derived from an EMBL/GenBank/DDBJ whole genome shotgun (WGS) entry which is preliminary data.</text>
</comment>
<organism evidence="1 2">
    <name type="scientific">Tissierella simiarum</name>
    <dbReference type="NCBI Taxonomy" id="2841534"/>
    <lineage>
        <taxon>Bacteria</taxon>
        <taxon>Bacillati</taxon>
        <taxon>Bacillota</taxon>
        <taxon>Tissierellia</taxon>
        <taxon>Tissierellales</taxon>
        <taxon>Tissierellaceae</taxon>
        <taxon>Tissierella</taxon>
    </lineage>
</organism>
<name>A0ABS6EBQ3_9FIRM</name>
<evidence type="ECO:0000313" key="1">
    <source>
        <dbReference type="EMBL" id="MBU5440291.1"/>
    </source>
</evidence>
<protein>
    <submittedName>
        <fullName evidence="1">Phage tail tube protein</fullName>
    </submittedName>
</protein>
<dbReference type="RefSeq" id="WP_216522398.1">
    <property type="nucleotide sequence ID" value="NZ_JAHLPM010000031.1"/>
</dbReference>
<accession>A0ABS6EBQ3</accession>
<dbReference type="EMBL" id="JAHLPM010000031">
    <property type="protein sequence ID" value="MBU5440291.1"/>
    <property type="molecule type" value="Genomic_DNA"/>
</dbReference>
<sequence>MSVELKSKDAISGKEGRAYMIVDGRRHLLFCAKKIKIDFEKQKTEIKTIGRRVTGHKAAGFSLKGEMTILQPEDIFTEMAIDYIRTGQDMYFELLIENDDPTSEAGSKQTIVRECNLDSATLAMLDAESDTLEQEVSFTCEDIDIIKKYKKLSYGN</sequence>
<reference evidence="1 2" key="1">
    <citation type="submission" date="2021-06" db="EMBL/GenBank/DDBJ databases">
        <authorList>
            <person name="Sun Q."/>
            <person name="Li D."/>
        </authorList>
    </citation>
    <scope>NUCLEOTIDE SEQUENCE [LARGE SCALE GENOMIC DNA]</scope>
    <source>
        <strain evidence="1 2">MSJ-40</strain>
    </source>
</reference>
<gene>
    <name evidence="1" type="ORF">KQI42_20050</name>
</gene>